<accession>A0A086ZGG3</accession>
<sequence>MSDTTSTGSMKSESAVNGDGGAESVPRRVYASRRMLAVLFALAVLCCGWQVVSPDRANAAQEAAPVVTYTVRPGDTLWAYAKEVTPSDKSVADTVDHLMSLNNLRSAELKPGQRIVVPQCN</sequence>
<dbReference type="STRING" id="1437606.BBOH_0974"/>
<evidence type="ECO:0000256" key="2">
    <source>
        <dbReference type="SAM" id="Phobius"/>
    </source>
</evidence>
<gene>
    <name evidence="4" type="ORF">BBOH_0974</name>
</gene>
<organism evidence="4 5">
    <name type="scientific">Bifidobacterium bohemicum DSM 22767</name>
    <dbReference type="NCBI Taxonomy" id="1437606"/>
    <lineage>
        <taxon>Bacteria</taxon>
        <taxon>Bacillati</taxon>
        <taxon>Actinomycetota</taxon>
        <taxon>Actinomycetes</taxon>
        <taxon>Bifidobacteriales</taxon>
        <taxon>Bifidobacteriaceae</taxon>
        <taxon>Bifidobacterium</taxon>
    </lineage>
</organism>
<dbReference type="AlphaFoldDB" id="A0A086ZGG3"/>
<dbReference type="InterPro" id="IPR018392">
    <property type="entry name" value="LysM"/>
</dbReference>
<dbReference type="RefSeq" id="WP_074428523.1">
    <property type="nucleotide sequence ID" value="NZ_JDUS01000006.1"/>
</dbReference>
<dbReference type="eggNOG" id="COG1388">
    <property type="taxonomic scope" value="Bacteria"/>
</dbReference>
<comment type="caution">
    <text evidence="4">The sequence shown here is derived from an EMBL/GenBank/DDBJ whole genome shotgun (WGS) entry which is preliminary data.</text>
</comment>
<dbReference type="EMBL" id="JGYP01000002">
    <property type="protein sequence ID" value="KFI45613.1"/>
    <property type="molecule type" value="Genomic_DNA"/>
</dbReference>
<dbReference type="SMART" id="SM00257">
    <property type="entry name" value="LysM"/>
    <property type="match status" value="1"/>
</dbReference>
<reference evidence="4 5" key="1">
    <citation type="submission" date="2014-03" db="EMBL/GenBank/DDBJ databases">
        <title>Genomics of Bifidobacteria.</title>
        <authorList>
            <person name="Ventura M."/>
            <person name="Milani C."/>
            <person name="Lugli G.A."/>
        </authorList>
    </citation>
    <scope>NUCLEOTIDE SEQUENCE [LARGE SCALE GENOMIC DNA]</scope>
    <source>
        <strain evidence="4 5">DSM 22767</strain>
    </source>
</reference>
<feature type="transmembrane region" description="Helical" evidence="2">
    <location>
        <begin position="35"/>
        <end position="52"/>
    </location>
</feature>
<dbReference type="Pfam" id="PF01476">
    <property type="entry name" value="LysM"/>
    <property type="match status" value="1"/>
</dbReference>
<dbReference type="InterPro" id="IPR036779">
    <property type="entry name" value="LysM_dom_sf"/>
</dbReference>
<proteinExistence type="predicted"/>
<keyword evidence="2" id="KW-0472">Membrane</keyword>
<keyword evidence="2" id="KW-1133">Transmembrane helix</keyword>
<dbReference type="Gene3D" id="3.10.350.10">
    <property type="entry name" value="LysM domain"/>
    <property type="match status" value="1"/>
</dbReference>
<dbReference type="SUPFAM" id="SSF54106">
    <property type="entry name" value="LysM domain"/>
    <property type="match status" value="1"/>
</dbReference>
<keyword evidence="2" id="KW-0812">Transmembrane</keyword>
<dbReference type="Proteomes" id="UP000029096">
    <property type="component" value="Unassembled WGS sequence"/>
</dbReference>
<evidence type="ECO:0000256" key="1">
    <source>
        <dbReference type="SAM" id="MobiDB-lite"/>
    </source>
</evidence>
<evidence type="ECO:0000313" key="4">
    <source>
        <dbReference type="EMBL" id="KFI45613.1"/>
    </source>
</evidence>
<evidence type="ECO:0000313" key="5">
    <source>
        <dbReference type="Proteomes" id="UP000029096"/>
    </source>
</evidence>
<feature type="compositionally biased region" description="Polar residues" evidence="1">
    <location>
        <begin position="1"/>
        <end position="15"/>
    </location>
</feature>
<feature type="domain" description="LysM" evidence="3">
    <location>
        <begin position="67"/>
        <end position="117"/>
    </location>
</feature>
<protein>
    <submittedName>
        <fullName evidence="4">LysM domain protein</fullName>
    </submittedName>
</protein>
<dbReference type="CDD" id="cd00118">
    <property type="entry name" value="LysM"/>
    <property type="match status" value="1"/>
</dbReference>
<feature type="region of interest" description="Disordered" evidence="1">
    <location>
        <begin position="1"/>
        <end position="24"/>
    </location>
</feature>
<evidence type="ECO:0000259" key="3">
    <source>
        <dbReference type="PROSITE" id="PS51782"/>
    </source>
</evidence>
<dbReference type="PROSITE" id="PS51782">
    <property type="entry name" value="LYSM"/>
    <property type="match status" value="1"/>
</dbReference>
<keyword evidence="5" id="KW-1185">Reference proteome</keyword>
<name>A0A086ZGG3_9BIFI</name>